<keyword evidence="8" id="KW-1185">Reference proteome</keyword>
<dbReference type="GO" id="GO:0046872">
    <property type="term" value="F:metal ion binding"/>
    <property type="evidence" value="ECO:0007669"/>
    <property type="project" value="UniProtKB-KW"/>
</dbReference>
<dbReference type="NCBIfam" id="TIGR02727">
    <property type="entry name" value="MTHFS_bact"/>
    <property type="match status" value="1"/>
</dbReference>
<dbReference type="GO" id="GO:0005524">
    <property type="term" value="F:ATP binding"/>
    <property type="evidence" value="ECO:0007669"/>
    <property type="project" value="UniProtKB-KW"/>
</dbReference>
<comment type="similarity">
    <text evidence="1 5">Belongs to the 5-formyltetrahydrofolate cyclo-ligase family.</text>
</comment>
<dbReference type="EMBL" id="PSZD01000011">
    <property type="protein sequence ID" value="PPJ26759.1"/>
    <property type="molecule type" value="Genomic_DNA"/>
</dbReference>
<evidence type="ECO:0000256" key="1">
    <source>
        <dbReference type="ARBA" id="ARBA00010638"/>
    </source>
</evidence>
<sequence length="231" mass="24616">MEIAGQRDKGRWRAELLAARAAVPPEVRAAEADALARSVTRVLDIDRSRIDGSGGERHRPAGGSGSGAPGSAWVAGYLPVAGEPGSVAMLDALRAAGARVMVPVTGPPGPLDWAEYTGIEGLRRARYGLLEPEGPPLGVVAIEWPEVIVIPALAVDRRGVRLGRGAGYYDRTLPAARPDARLVAVVRDSELLDVLPEEPHDRRMGWALLPEAGLCTLDADDRRIDVRPVPR</sequence>
<keyword evidence="3 4" id="KW-0067">ATP-binding</keyword>
<evidence type="ECO:0000256" key="3">
    <source>
        <dbReference type="ARBA" id="ARBA00022840"/>
    </source>
</evidence>
<evidence type="ECO:0000256" key="4">
    <source>
        <dbReference type="PIRSR" id="PIRSR006806-1"/>
    </source>
</evidence>
<dbReference type="Proteomes" id="UP000238356">
    <property type="component" value="Unassembled WGS sequence"/>
</dbReference>
<accession>A0A2S6A454</accession>
<dbReference type="PANTHER" id="PTHR23407">
    <property type="entry name" value="ATPASE INHIBITOR/5-FORMYLTETRAHYDROFOLATE CYCLO-LIGASE"/>
    <property type="match status" value="1"/>
</dbReference>
<comment type="catalytic activity">
    <reaction evidence="5">
        <text>(6S)-5-formyl-5,6,7,8-tetrahydrofolate + ATP = (6R)-5,10-methenyltetrahydrofolate + ADP + phosphate</text>
        <dbReference type="Rhea" id="RHEA:10488"/>
        <dbReference type="ChEBI" id="CHEBI:30616"/>
        <dbReference type="ChEBI" id="CHEBI:43474"/>
        <dbReference type="ChEBI" id="CHEBI:57455"/>
        <dbReference type="ChEBI" id="CHEBI:57457"/>
        <dbReference type="ChEBI" id="CHEBI:456216"/>
        <dbReference type="EC" id="6.3.3.2"/>
    </reaction>
</comment>
<name>A0A2S6A454_9NOCA</name>
<comment type="cofactor">
    <cofactor evidence="5">
        <name>Mg(2+)</name>
        <dbReference type="ChEBI" id="CHEBI:18420"/>
    </cofactor>
</comment>
<dbReference type="Gene3D" id="3.40.50.10420">
    <property type="entry name" value="NagB/RpiA/CoA transferase-like"/>
    <property type="match status" value="1"/>
</dbReference>
<evidence type="ECO:0000313" key="8">
    <source>
        <dbReference type="Proteomes" id="UP000238356"/>
    </source>
</evidence>
<dbReference type="InterPro" id="IPR024185">
    <property type="entry name" value="FTHF_cligase-like_sf"/>
</dbReference>
<dbReference type="SUPFAM" id="SSF100950">
    <property type="entry name" value="NagB/RpiA/CoA transferase-like"/>
    <property type="match status" value="1"/>
</dbReference>
<dbReference type="EC" id="6.3.3.2" evidence="5"/>
<organism evidence="7 8">
    <name type="scientific">Nocardia nova</name>
    <dbReference type="NCBI Taxonomy" id="37330"/>
    <lineage>
        <taxon>Bacteria</taxon>
        <taxon>Bacillati</taxon>
        <taxon>Actinomycetota</taxon>
        <taxon>Actinomycetes</taxon>
        <taxon>Mycobacteriales</taxon>
        <taxon>Nocardiaceae</taxon>
        <taxon>Nocardia</taxon>
    </lineage>
</organism>
<evidence type="ECO:0000256" key="6">
    <source>
        <dbReference type="SAM" id="MobiDB-lite"/>
    </source>
</evidence>
<feature type="binding site" evidence="4">
    <location>
        <position position="83"/>
    </location>
    <ligand>
        <name>substrate</name>
    </ligand>
</feature>
<keyword evidence="7" id="KW-0436">Ligase</keyword>
<dbReference type="GO" id="GO:0035999">
    <property type="term" value="P:tetrahydrofolate interconversion"/>
    <property type="evidence" value="ECO:0007669"/>
    <property type="project" value="TreeGrafter"/>
</dbReference>
<feature type="binding site" evidence="4">
    <location>
        <position position="78"/>
    </location>
    <ligand>
        <name>substrate</name>
    </ligand>
</feature>
<dbReference type="InterPro" id="IPR037171">
    <property type="entry name" value="NagB/RpiA_transferase-like"/>
</dbReference>
<proteinExistence type="inferred from homology"/>
<dbReference type="GO" id="GO:0009396">
    <property type="term" value="P:folic acid-containing compound biosynthetic process"/>
    <property type="evidence" value="ECO:0007669"/>
    <property type="project" value="TreeGrafter"/>
</dbReference>
<reference evidence="7 8" key="1">
    <citation type="submission" date="2018-02" db="EMBL/GenBank/DDBJ databases">
        <title>8 Nocardia nova and 1 Nocardia cyriacigeorgica strain used for evolution to TMP-SMX.</title>
        <authorList>
            <person name="Mehta H."/>
            <person name="Weng J."/>
            <person name="Shamoo Y."/>
        </authorList>
    </citation>
    <scope>NUCLEOTIDE SEQUENCE [LARGE SCALE GENOMIC DNA]</scope>
    <source>
        <strain evidence="7 8">BAA2227</strain>
    </source>
</reference>
<dbReference type="PANTHER" id="PTHR23407:SF1">
    <property type="entry name" value="5-FORMYLTETRAHYDROFOLATE CYCLO-LIGASE"/>
    <property type="match status" value="1"/>
</dbReference>
<dbReference type="AlphaFoldDB" id="A0A2S6A454"/>
<dbReference type="InterPro" id="IPR002698">
    <property type="entry name" value="FTHF_cligase"/>
</dbReference>
<feature type="binding site" evidence="4">
    <location>
        <begin position="161"/>
        <end position="169"/>
    </location>
    <ligand>
        <name>ATP</name>
        <dbReference type="ChEBI" id="CHEBI:30616"/>
    </ligand>
</feature>
<keyword evidence="2 4" id="KW-0547">Nucleotide-binding</keyword>
<dbReference type="RefSeq" id="WP_064905817.1">
    <property type="nucleotide sequence ID" value="NZ_JADLQW010000006.1"/>
</dbReference>
<keyword evidence="5" id="KW-0479">Metal-binding</keyword>
<gene>
    <name evidence="7" type="ORF">C5F51_19010</name>
</gene>
<evidence type="ECO:0000313" key="7">
    <source>
        <dbReference type="EMBL" id="PPJ26759.1"/>
    </source>
</evidence>
<keyword evidence="5" id="KW-0460">Magnesium</keyword>
<feature type="compositionally biased region" description="Basic and acidic residues" evidence="6">
    <location>
        <begin position="49"/>
        <end position="59"/>
    </location>
</feature>
<dbReference type="GO" id="GO:0030272">
    <property type="term" value="F:5-formyltetrahydrofolate cyclo-ligase activity"/>
    <property type="evidence" value="ECO:0007669"/>
    <property type="project" value="UniProtKB-EC"/>
</dbReference>
<protein>
    <recommendedName>
        <fullName evidence="5">5-formyltetrahydrofolate cyclo-ligase</fullName>
        <ecNumber evidence="5">6.3.3.2</ecNumber>
    </recommendedName>
</protein>
<comment type="caution">
    <text evidence="7">The sequence shown here is derived from an EMBL/GenBank/DDBJ whole genome shotgun (WGS) entry which is preliminary data.</text>
</comment>
<feature type="region of interest" description="Disordered" evidence="6">
    <location>
        <begin position="49"/>
        <end position="68"/>
    </location>
</feature>
<dbReference type="Pfam" id="PF01812">
    <property type="entry name" value="5-FTHF_cyc-lig"/>
    <property type="match status" value="1"/>
</dbReference>
<evidence type="ECO:0000256" key="2">
    <source>
        <dbReference type="ARBA" id="ARBA00022741"/>
    </source>
</evidence>
<evidence type="ECO:0000256" key="5">
    <source>
        <dbReference type="RuleBase" id="RU361279"/>
    </source>
</evidence>